<dbReference type="PROSITE" id="PS50879">
    <property type="entry name" value="RNASE_H_1"/>
    <property type="match status" value="1"/>
</dbReference>
<feature type="binding site" evidence="11">
    <location>
        <position position="108"/>
    </location>
    <ligand>
        <name>Mg(2+)</name>
        <dbReference type="ChEBI" id="CHEBI:18420"/>
        <label>1</label>
    </ligand>
</feature>
<name>A0A016QPA9_9DEIO</name>
<evidence type="ECO:0000256" key="10">
    <source>
        <dbReference type="ARBA" id="ARBA00022842"/>
    </source>
</evidence>
<dbReference type="eggNOG" id="COG0328">
    <property type="taxonomic scope" value="Bacteria"/>
</dbReference>
<keyword evidence="10 11" id="KW-0460">Magnesium</keyword>
<feature type="binding site" evidence="11">
    <location>
        <position position="48"/>
    </location>
    <ligand>
        <name>Mg(2+)</name>
        <dbReference type="ChEBI" id="CHEBI:18420"/>
        <label>2</label>
    </ligand>
</feature>
<comment type="function">
    <text evidence="2 11">Endonuclease that specifically degrades the RNA of RNA-DNA hybrids.</text>
</comment>
<dbReference type="GO" id="GO:0000287">
    <property type="term" value="F:magnesium ion binding"/>
    <property type="evidence" value="ECO:0007669"/>
    <property type="project" value="UniProtKB-UniRule"/>
</dbReference>
<keyword evidence="8 11" id="KW-0255">Endonuclease</keyword>
<comment type="similarity">
    <text evidence="3 11">Belongs to the RNase H family.</text>
</comment>
<dbReference type="InterPro" id="IPR022892">
    <property type="entry name" value="RNaseHI"/>
</dbReference>
<dbReference type="InterPro" id="IPR036397">
    <property type="entry name" value="RNaseH_sf"/>
</dbReference>
<sequence length="186" mass="20676">MTRPGAKPQFRKSAAQKAQDAARDLLPIKAGIQPDVPVAGEQVELYSDGACDTQAGHGGWATILNYKGQELILSGNEEGTTNNRMELRGLLEGLLVLKRPCQVRVVTDSQYLRKAFTDGWILKWQRNGWKTAGGDPVKNQDLWEELIAQARIHALTFVWVRGHNGHGENERVDVLAVQERKKLRAG</sequence>
<comment type="catalytic activity">
    <reaction evidence="1 11">
        <text>Endonucleolytic cleavage to 5'-phosphomonoester.</text>
        <dbReference type="EC" id="3.1.26.4"/>
    </reaction>
</comment>
<dbReference type="NCBIfam" id="NF001236">
    <property type="entry name" value="PRK00203.1"/>
    <property type="match status" value="1"/>
</dbReference>
<evidence type="ECO:0000256" key="5">
    <source>
        <dbReference type="ARBA" id="ARBA00012180"/>
    </source>
</evidence>
<evidence type="ECO:0000256" key="11">
    <source>
        <dbReference type="HAMAP-Rule" id="MF_00042"/>
    </source>
</evidence>
<evidence type="ECO:0000256" key="1">
    <source>
        <dbReference type="ARBA" id="ARBA00000077"/>
    </source>
</evidence>
<organism evidence="13 14">
    <name type="scientific">Deinococcus phoenicis</name>
    <dbReference type="NCBI Taxonomy" id="1476583"/>
    <lineage>
        <taxon>Bacteria</taxon>
        <taxon>Thermotogati</taxon>
        <taxon>Deinococcota</taxon>
        <taxon>Deinococci</taxon>
        <taxon>Deinococcales</taxon>
        <taxon>Deinococcaceae</taxon>
        <taxon>Deinococcus</taxon>
    </lineage>
</organism>
<dbReference type="InterPro" id="IPR012337">
    <property type="entry name" value="RNaseH-like_sf"/>
</dbReference>
<evidence type="ECO:0000313" key="14">
    <source>
        <dbReference type="Proteomes" id="UP000020492"/>
    </source>
</evidence>
<dbReference type="AlphaFoldDB" id="A0A016QPA9"/>
<dbReference type="Gene3D" id="3.30.420.10">
    <property type="entry name" value="Ribonuclease H-like superfamily/Ribonuclease H"/>
    <property type="match status" value="1"/>
</dbReference>
<comment type="cofactor">
    <cofactor evidence="11">
        <name>Mg(2+)</name>
        <dbReference type="ChEBI" id="CHEBI:18420"/>
    </cofactor>
    <text evidence="11">Binds 1 Mg(2+) ion per subunit. May bind a second metal ion at a regulatory site, or after substrate binding.</text>
</comment>
<dbReference type="PATRIC" id="fig|1476583.3.peg.2135"/>
<evidence type="ECO:0000256" key="6">
    <source>
        <dbReference type="ARBA" id="ARBA00022722"/>
    </source>
</evidence>
<keyword evidence="11" id="KW-0963">Cytoplasm</keyword>
<dbReference type="FunFam" id="3.30.420.10:FF:000089">
    <property type="entry name" value="Ribonuclease H"/>
    <property type="match status" value="1"/>
</dbReference>
<dbReference type="OrthoDB" id="7845843at2"/>
<evidence type="ECO:0000313" key="13">
    <source>
        <dbReference type="EMBL" id="EYB67836.1"/>
    </source>
</evidence>
<dbReference type="HAMAP" id="MF_00042">
    <property type="entry name" value="RNase_H"/>
    <property type="match status" value="1"/>
</dbReference>
<evidence type="ECO:0000256" key="7">
    <source>
        <dbReference type="ARBA" id="ARBA00022723"/>
    </source>
</evidence>
<dbReference type="EC" id="3.1.26.4" evidence="5 11"/>
<proteinExistence type="inferred from homology"/>
<comment type="subcellular location">
    <subcellularLocation>
        <location evidence="11">Cytoplasm</location>
    </subcellularLocation>
</comment>
<keyword evidence="14" id="KW-1185">Reference proteome</keyword>
<feature type="binding site" evidence="11">
    <location>
        <position position="173"/>
    </location>
    <ligand>
        <name>Mg(2+)</name>
        <dbReference type="ChEBI" id="CHEBI:18420"/>
        <label>2</label>
    </ligand>
</feature>
<dbReference type="PANTHER" id="PTHR10642">
    <property type="entry name" value="RIBONUCLEASE H1"/>
    <property type="match status" value="1"/>
</dbReference>
<evidence type="ECO:0000259" key="12">
    <source>
        <dbReference type="PROSITE" id="PS50879"/>
    </source>
</evidence>
<dbReference type="RefSeq" id="WP_034357725.1">
    <property type="nucleotide sequence ID" value="NZ_JHAC01000032.1"/>
</dbReference>
<dbReference type="GO" id="GO:0003676">
    <property type="term" value="F:nucleic acid binding"/>
    <property type="evidence" value="ECO:0007669"/>
    <property type="project" value="InterPro"/>
</dbReference>
<evidence type="ECO:0000256" key="2">
    <source>
        <dbReference type="ARBA" id="ARBA00004065"/>
    </source>
</evidence>
<dbReference type="InterPro" id="IPR002156">
    <property type="entry name" value="RNaseH_domain"/>
</dbReference>
<comment type="subunit">
    <text evidence="4 11">Monomer.</text>
</comment>
<dbReference type="STRING" id="1476583.DEIPH_ctg032orf0084"/>
<feature type="binding site" evidence="11">
    <location>
        <position position="86"/>
    </location>
    <ligand>
        <name>Mg(2+)</name>
        <dbReference type="ChEBI" id="CHEBI:18420"/>
        <label>1</label>
    </ligand>
</feature>
<keyword evidence="6 11" id="KW-0540">Nuclease</keyword>
<dbReference type="GO" id="GO:0043137">
    <property type="term" value="P:DNA replication, removal of RNA primer"/>
    <property type="evidence" value="ECO:0007669"/>
    <property type="project" value="TreeGrafter"/>
</dbReference>
<dbReference type="InterPro" id="IPR050092">
    <property type="entry name" value="RNase_H"/>
</dbReference>
<dbReference type="EMBL" id="JHAC01000032">
    <property type="protein sequence ID" value="EYB67836.1"/>
    <property type="molecule type" value="Genomic_DNA"/>
</dbReference>
<evidence type="ECO:0000256" key="3">
    <source>
        <dbReference type="ARBA" id="ARBA00005300"/>
    </source>
</evidence>
<dbReference type="Proteomes" id="UP000020492">
    <property type="component" value="Unassembled WGS sequence"/>
</dbReference>
<evidence type="ECO:0000256" key="8">
    <source>
        <dbReference type="ARBA" id="ARBA00022759"/>
    </source>
</evidence>
<gene>
    <name evidence="11" type="primary">rnhA</name>
    <name evidence="13" type="ORF">DEIPH_ctg032orf0084</name>
</gene>
<protein>
    <recommendedName>
        <fullName evidence="5 11">Ribonuclease H</fullName>
        <shortName evidence="11">RNase H</shortName>
        <ecNumber evidence="5 11">3.1.26.4</ecNumber>
    </recommendedName>
</protein>
<accession>A0A016QPA9</accession>
<reference evidence="13 14" key="1">
    <citation type="submission" date="2014-03" db="EMBL/GenBank/DDBJ databases">
        <title>Draft genome sequence of Deinococcus phoenicis 1P10ME.</title>
        <authorList>
            <person name="Stepanov V.G."/>
            <person name="Vaishampayan P."/>
            <person name="Venkateswaran K."/>
            <person name="Fox G.E."/>
        </authorList>
    </citation>
    <scope>NUCLEOTIDE SEQUENCE [LARGE SCALE GENOMIC DNA]</scope>
    <source>
        <strain evidence="13 14">1P10ME</strain>
    </source>
</reference>
<feature type="binding site" evidence="11">
    <location>
        <position position="48"/>
    </location>
    <ligand>
        <name>Mg(2+)</name>
        <dbReference type="ChEBI" id="CHEBI:18420"/>
        <label>1</label>
    </ligand>
</feature>
<feature type="domain" description="RNase H type-1" evidence="12">
    <location>
        <begin position="39"/>
        <end position="181"/>
    </location>
</feature>
<comment type="caution">
    <text evidence="13">The sequence shown here is derived from an EMBL/GenBank/DDBJ whole genome shotgun (WGS) entry which is preliminary data.</text>
</comment>
<dbReference type="GO" id="GO:0004523">
    <property type="term" value="F:RNA-DNA hybrid ribonuclease activity"/>
    <property type="evidence" value="ECO:0007669"/>
    <property type="project" value="UniProtKB-UniRule"/>
</dbReference>
<dbReference type="SUPFAM" id="SSF53098">
    <property type="entry name" value="Ribonuclease H-like"/>
    <property type="match status" value="1"/>
</dbReference>
<dbReference type="GO" id="GO:0005737">
    <property type="term" value="C:cytoplasm"/>
    <property type="evidence" value="ECO:0007669"/>
    <property type="project" value="UniProtKB-SubCell"/>
</dbReference>
<dbReference type="CDD" id="cd09278">
    <property type="entry name" value="RNase_HI_prokaryote_like"/>
    <property type="match status" value="1"/>
</dbReference>
<evidence type="ECO:0000256" key="4">
    <source>
        <dbReference type="ARBA" id="ARBA00011245"/>
    </source>
</evidence>
<keyword evidence="7 11" id="KW-0479">Metal-binding</keyword>
<dbReference type="PANTHER" id="PTHR10642:SF26">
    <property type="entry name" value="RIBONUCLEASE H1"/>
    <property type="match status" value="1"/>
</dbReference>
<evidence type="ECO:0000256" key="9">
    <source>
        <dbReference type="ARBA" id="ARBA00022801"/>
    </source>
</evidence>
<dbReference type="Pfam" id="PF00075">
    <property type="entry name" value="RNase_H"/>
    <property type="match status" value="1"/>
</dbReference>
<keyword evidence="9 11" id="KW-0378">Hydrolase</keyword>